<keyword evidence="2" id="KW-1185">Reference proteome</keyword>
<accession>A0ABV0J338</accession>
<proteinExistence type="predicted"/>
<gene>
    <name evidence="1" type="ORF">NC998_03695</name>
</gene>
<reference evidence="1 2" key="1">
    <citation type="submission" date="2022-04" db="EMBL/GenBank/DDBJ databases">
        <title>Positive selection, recombination, and allopatry shape intraspecific diversity of widespread and dominant cyanobacteria.</title>
        <authorList>
            <person name="Wei J."/>
            <person name="Shu W."/>
            <person name="Hu C."/>
        </authorList>
    </citation>
    <scope>NUCLEOTIDE SEQUENCE [LARGE SCALE GENOMIC DNA]</scope>
    <source>
        <strain evidence="1 2">GB2-A4</strain>
    </source>
</reference>
<evidence type="ECO:0000313" key="2">
    <source>
        <dbReference type="Proteomes" id="UP001464891"/>
    </source>
</evidence>
<name>A0ABV0J338_9CYAN</name>
<comment type="caution">
    <text evidence="1">The sequence shown here is derived from an EMBL/GenBank/DDBJ whole genome shotgun (WGS) entry which is preliminary data.</text>
</comment>
<protein>
    <submittedName>
        <fullName evidence="1">DUF4278 domain-containing protein</fullName>
    </submittedName>
</protein>
<dbReference type="Pfam" id="PF14105">
    <property type="entry name" value="DUF4278"/>
    <property type="match status" value="1"/>
</dbReference>
<dbReference type="RefSeq" id="WP_190433421.1">
    <property type="nucleotide sequence ID" value="NZ_JAMPKM010000002.1"/>
</dbReference>
<sequence length="135" mass="15652">MRLSYRGAQYESELPTFQMLEGDVVGKYRGQNLRLQYPYPKHIPVPQTPLDLKYRGIAYSTHRPMQVEDLIASQSATAASQVNPLQNVRQRVLKEVEETHRTNIYRSLERRLQVAKNLGDQRLIGMLESELQQIV</sequence>
<dbReference type="EMBL" id="JAMPKM010000002">
    <property type="protein sequence ID" value="MEP0816197.1"/>
    <property type="molecule type" value="Genomic_DNA"/>
</dbReference>
<dbReference type="Proteomes" id="UP001464891">
    <property type="component" value="Unassembled WGS sequence"/>
</dbReference>
<dbReference type="InterPro" id="IPR025458">
    <property type="entry name" value="DUF4278"/>
</dbReference>
<evidence type="ECO:0000313" key="1">
    <source>
        <dbReference type="EMBL" id="MEP0816197.1"/>
    </source>
</evidence>
<organism evidence="1 2">
    <name type="scientific">Trichocoleus desertorum GB2-A4</name>
    <dbReference type="NCBI Taxonomy" id="2933944"/>
    <lineage>
        <taxon>Bacteria</taxon>
        <taxon>Bacillati</taxon>
        <taxon>Cyanobacteriota</taxon>
        <taxon>Cyanophyceae</taxon>
        <taxon>Leptolyngbyales</taxon>
        <taxon>Trichocoleusaceae</taxon>
        <taxon>Trichocoleus</taxon>
    </lineage>
</organism>